<dbReference type="RefSeq" id="NP_491457.1">
    <property type="nucleotide sequence ID" value="NM_059056.4"/>
</dbReference>
<keyword evidence="3" id="KW-1185">Reference proteome</keyword>
<dbReference type="PaxDb" id="6239-F57C9.7"/>
<dbReference type="OrthoDB" id="5876931at2759"/>
<feature type="region of interest" description="Disordered" evidence="1">
    <location>
        <begin position="1"/>
        <end position="101"/>
    </location>
</feature>
<dbReference type="PIR" id="T15214">
    <property type="entry name" value="T15214"/>
</dbReference>
<gene>
    <name evidence="2 4" type="primary">tofu-4</name>
    <name evidence="2" type="ORF">CELE_F57C9.7</name>
    <name evidence="4" type="ORF">F57C9.7</name>
</gene>
<reference evidence="2 3" key="1">
    <citation type="journal article" date="1998" name="Science">
        <title>Genome sequence of the nematode C. elegans: a platform for investigating biology.</title>
        <authorList>
            <consortium name="The C. elegans sequencing consortium"/>
            <person name="Sulson J.E."/>
            <person name="Waterston R."/>
        </authorList>
    </citation>
    <scope>NUCLEOTIDE SEQUENCE [LARGE SCALE GENOMIC DNA]</scope>
    <source>
        <strain evidence="2 3">Bristol N2</strain>
    </source>
</reference>
<dbReference type="eggNOG" id="ENOG502THHZ">
    <property type="taxonomic scope" value="Eukaryota"/>
</dbReference>
<dbReference type="InParanoid" id="O01819"/>
<dbReference type="EMBL" id="BX284601">
    <property type="protein sequence ID" value="CCD62439.1"/>
    <property type="molecule type" value="Genomic_DNA"/>
</dbReference>
<accession>O01819</accession>
<organism evidence="2 3">
    <name type="scientific">Caenorhabditis elegans</name>
    <dbReference type="NCBI Taxonomy" id="6239"/>
    <lineage>
        <taxon>Eukaryota</taxon>
        <taxon>Metazoa</taxon>
        <taxon>Ecdysozoa</taxon>
        <taxon>Nematoda</taxon>
        <taxon>Chromadorea</taxon>
        <taxon>Rhabditida</taxon>
        <taxon>Rhabditina</taxon>
        <taxon>Rhabditomorpha</taxon>
        <taxon>Rhabditoidea</taxon>
        <taxon>Rhabditidae</taxon>
        <taxon>Peloderinae</taxon>
        <taxon>Caenorhabditis</taxon>
    </lineage>
</organism>
<proteinExistence type="predicted"/>
<evidence type="ECO:0000313" key="4">
    <source>
        <dbReference type="WormBase" id="F57C9.7"/>
    </source>
</evidence>
<dbReference type="Proteomes" id="UP000001940">
    <property type="component" value="Chromosome I"/>
</dbReference>
<dbReference type="AlphaFoldDB" id="O01819"/>
<dbReference type="OMA" id="AQQCANI"/>
<dbReference type="HOGENOM" id="CLU_667703_0_0_1"/>
<dbReference type="KEGG" id="cel:CELE_F57C9.7"/>
<name>O01819_CAEEL</name>
<sequence>MKPTTRSASKRANAESSGVNQPEKKSRIPETEIVEDPLEIEVPPASADGTDNKSFSENEYDDDHSSSSDEESDDEYVVETHKSSMVDAAESSEGERPDERIVRELEQKIARGLKNDRILKKKKKALDGEVSDTEDVVCEYEPQAMPKQRRRRLYRRKMTRPQGVPKRRRIKRPDLELADDYTCDTFAEQGLTLKSLTSDIKQDDPEVDWKAMRRMGIGIRSTKRDEINSDEDEADIISHSFSFYQTRNSKEQVAQAVELNMNPFSEKIASYNAPKSVHGYSRSSIQNQHSGFIDKNDIKYPDELLWQEPFTHLVFFQSTFNAHESSIKFLNNVANSKKQERDSKLMKEIRERIKQKSLGHVDVPIDYTNVESTSEQPSTIDQYSLPDLTSQCDEGTIKEEEDFDYLMVDAEF</sequence>
<evidence type="ECO:0000313" key="3">
    <source>
        <dbReference type="Proteomes" id="UP000001940"/>
    </source>
</evidence>
<dbReference type="AGR" id="WB:WBGene00019013"/>
<dbReference type="STRING" id="6239.F57C9.7.1"/>
<dbReference type="Bgee" id="WBGene00019013">
    <property type="expression patterns" value="Expressed in germ line (C elegans) and 3 other cell types or tissues"/>
</dbReference>
<dbReference type="UCSC" id="F57C9.7">
    <property type="organism name" value="c. elegans"/>
</dbReference>
<feature type="compositionally biased region" description="Acidic residues" evidence="1">
    <location>
        <begin position="58"/>
        <end position="77"/>
    </location>
</feature>
<protein>
    <submittedName>
        <fullName evidence="2">Twenty One u-rna (21U-RNA) biogenesis Fouled Up</fullName>
    </submittedName>
</protein>
<evidence type="ECO:0000313" key="2">
    <source>
        <dbReference type="EMBL" id="CCD62439.1"/>
    </source>
</evidence>
<evidence type="ECO:0000256" key="1">
    <source>
        <dbReference type="SAM" id="MobiDB-lite"/>
    </source>
</evidence>
<dbReference type="GeneID" id="172098"/>
<dbReference type="FunCoup" id="O01819">
    <property type="interactions" value="1522"/>
</dbReference>
<dbReference type="CTD" id="172098"/>
<dbReference type="WormBase" id="F57C9.7">
    <property type="protein sequence ID" value="CE11334"/>
    <property type="gene ID" value="WBGene00019013"/>
    <property type="gene designation" value="tofu-4"/>
</dbReference>